<organism evidence="3 4">
    <name type="scientific">Pseudooceanicola algae</name>
    <dbReference type="NCBI Taxonomy" id="1537215"/>
    <lineage>
        <taxon>Bacteria</taxon>
        <taxon>Pseudomonadati</taxon>
        <taxon>Pseudomonadota</taxon>
        <taxon>Alphaproteobacteria</taxon>
        <taxon>Rhodobacterales</taxon>
        <taxon>Paracoccaceae</taxon>
        <taxon>Pseudooceanicola</taxon>
    </lineage>
</organism>
<dbReference type="InterPro" id="IPR043130">
    <property type="entry name" value="CDP-OH_PTrfase_TM_dom"/>
</dbReference>
<comment type="similarity">
    <text evidence="2">Belongs to the CDP-alcohol phosphatidyltransferase class-I family.</text>
</comment>
<evidence type="ECO:0000256" key="2">
    <source>
        <dbReference type="RuleBase" id="RU003750"/>
    </source>
</evidence>
<dbReference type="GO" id="GO:0016020">
    <property type="term" value="C:membrane"/>
    <property type="evidence" value="ECO:0007669"/>
    <property type="project" value="InterPro"/>
</dbReference>
<dbReference type="OrthoDB" id="9790577at2"/>
<keyword evidence="4" id="KW-1185">Reference proteome</keyword>
<dbReference type="Gene3D" id="1.20.120.1760">
    <property type="match status" value="1"/>
</dbReference>
<dbReference type="InterPro" id="IPR000462">
    <property type="entry name" value="CDP-OH_P_trans"/>
</dbReference>
<accession>A0A418SBL9</accession>
<dbReference type="KEGG" id="palw:PSAL_037370"/>
<dbReference type="RefSeq" id="WP_119840859.1">
    <property type="nucleotide sequence ID" value="NZ_CP060438.1"/>
</dbReference>
<name>A0A418SBL9_9RHOB</name>
<dbReference type="GO" id="GO:0008654">
    <property type="term" value="P:phospholipid biosynthetic process"/>
    <property type="evidence" value="ECO:0007669"/>
    <property type="project" value="InterPro"/>
</dbReference>
<gene>
    <name evidence="3" type="primary">ynjF</name>
    <name evidence="3" type="ORF">PSAL_037370</name>
</gene>
<evidence type="ECO:0000313" key="4">
    <source>
        <dbReference type="Proteomes" id="UP000283786"/>
    </source>
</evidence>
<reference evidence="3 4" key="1">
    <citation type="submission" date="2020-08" db="EMBL/GenBank/DDBJ databases">
        <title>Genome sequence of Rhodobacteraceae bacterium Lw-13e.</title>
        <authorList>
            <person name="Poehlein A."/>
            <person name="Wolter L."/>
            <person name="Daniel R."/>
            <person name="Brinkhoff T."/>
        </authorList>
    </citation>
    <scope>NUCLEOTIDE SEQUENCE [LARGE SCALE GENOMIC DNA]</scope>
    <source>
        <strain evidence="3 4">Lw-13e</strain>
        <plasmid evidence="3 4">p111</plasmid>
    </source>
</reference>
<keyword evidence="1 2" id="KW-0808">Transferase</keyword>
<dbReference type="EMBL" id="CP060438">
    <property type="protein sequence ID" value="QPM92473.1"/>
    <property type="molecule type" value="Genomic_DNA"/>
</dbReference>
<dbReference type="Pfam" id="PF01066">
    <property type="entry name" value="CDP-OH_P_transf"/>
    <property type="match status" value="1"/>
</dbReference>
<dbReference type="AlphaFoldDB" id="A0A418SBL9"/>
<sequence length="226" mass="24210">MIDARLLPIQSQLLAPAAQWLHARHVRADWLTLTGLGIGVLATLALCFGQWGLALLFILSNRLLDGLDGAVARLAGPTERGAFLDIALDFVFYALIPLGFAVQDPATNALPAAVLLAAFIGTGSSFLAFAAIAARQNIQSYAFPTKGIYYLGGLTEGFETIAVFLAMCLWPAAFPAIAFLFAAACAVTTVLRWSHGWKVFNQSNDVLQSRPAPDDLPQKTPTPEPR</sequence>
<keyword evidence="3" id="KW-0614">Plasmid</keyword>
<geneLocation type="plasmid" evidence="3 4">
    <name>p111</name>
</geneLocation>
<protein>
    <submittedName>
        <fullName evidence="3">Inner membrane protein YnjF</fullName>
    </submittedName>
</protein>
<dbReference type="GO" id="GO:0016780">
    <property type="term" value="F:phosphotransferase activity, for other substituted phosphate groups"/>
    <property type="evidence" value="ECO:0007669"/>
    <property type="project" value="InterPro"/>
</dbReference>
<evidence type="ECO:0000313" key="3">
    <source>
        <dbReference type="EMBL" id="QPM92473.1"/>
    </source>
</evidence>
<proteinExistence type="inferred from homology"/>
<dbReference type="InterPro" id="IPR048254">
    <property type="entry name" value="CDP_ALCOHOL_P_TRANSF_CS"/>
</dbReference>
<evidence type="ECO:0000256" key="1">
    <source>
        <dbReference type="ARBA" id="ARBA00022679"/>
    </source>
</evidence>
<dbReference type="PROSITE" id="PS00379">
    <property type="entry name" value="CDP_ALCOHOL_P_TRANSF"/>
    <property type="match status" value="1"/>
</dbReference>
<dbReference type="Proteomes" id="UP000283786">
    <property type="component" value="Plasmid p111"/>
</dbReference>